<protein>
    <submittedName>
        <fullName evidence="4">Uncharacterized protein</fullName>
    </submittedName>
</protein>
<gene>
    <name evidence="4" type="ORF">SAY87_026733</name>
</gene>
<evidence type="ECO:0000256" key="1">
    <source>
        <dbReference type="ARBA" id="ARBA00006974"/>
    </source>
</evidence>
<keyword evidence="2" id="KW-0217">Developmental protein</keyword>
<dbReference type="GO" id="GO:0009733">
    <property type="term" value="P:response to auxin"/>
    <property type="evidence" value="ECO:0007669"/>
    <property type="project" value="InterPro"/>
</dbReference>
<comment type="similarity">
    <text evidence="1">Belongs to the ARG7 family.</text>
</comment>
<evidence type="ECO:0000256" key="2">
    <source>
        <dbReference type="ARBA" id="ARBA00022473"/>
    </source>
</evidence>
<evidence type="ECO:0000256" key="3">
    <source>
        <dbReference type="ARBA" id="ARBA00022604"/>
    </source>
</evidence>
<sequence length="128" mass="14320">MPMLGKKLSLKKLASKLKVGGTCGGIPGRQKLLPEEDEVDERQEATPPGSVAVYVGQERMRFVVRTRSLSHPLFKMLLEKAHEEFGFQQRSGLVVPCSVITFQEVMNAVDCCSGSWRFEFGDLVEEFI</sequence>
<dbReference type="PANTHER" id="PTHR31374">
    <property type="entry name" value="AUXIN-INDUCED PROTEIN-LIKE-RELATED"/>
    <property type="match status" value="1"/>
</dbReference>
<dbReference type="Proteomes" id="UP001345219">
    <property type="component" value="Chromosome 21"/>
</dbReference>
<dbReference type="AlphaFoldDB" id="A0AAN7GUY4"/>
<dbReference type="PANTHER" id="PTHR31374:SF28">
    <property type="entry name" value="SAUR-LIKE AUXIN-RESPONSIVE PROTEIN FAMILY"/>
    <property type="match status" value="1"/>
</dbReference>
<accession>A0AAN7GUY4</accession>
<dbReference type="Pfam" id="PF02519">
    <property type="entry name" value="Auxin_inducible"/>
    <property type="match status" value="1"/>
</dbReference>
<organism evidence="4 5">
    <name type="scientific">Trapa incisa</name>
    <dbReference type="NCBI Taxonomy" id="236973"/>
    <lineage>
        <taxon>Eukaryota</taxon>
        <taxon>Viridiplantae</taxon>
        <taxon>Streptophyta</taxon>
        <taxon>Embryophyta</taxon>
        <taxon>Tracheophyta</taxon>
        <taxon>Spermatophyta</taxon>
        <taxon>Magnoliopsida</taxon>
        <taxon>eudicotyledons</taxon>
        <taxon>Gunneridae</taxon>
        <taxon>Pentapetalae</taxon>
        <taxon>rosids</taxon>
        <taxon>malvids</taxon>
        <taxon>Myrtales</taxon>
        <taxon>Lythraceae</taxon>
        <taxon>Trapa</taxon>
    </lineage>
</organism>
<keyword evidence="3" id="KW-0341">Growth regulation</keyword>
<reference evidence="4 5" key="1">
    <citation type="journal article" date="2023" name="Hortic Res">
        <title>Pangenome of water caltrop reveals structural variations and asymmetric subgenome divergence after allopolyploidization.</title>
        <authorList>
            <person name="Zhang X."/>
            <person name="Chen Y."/>
            <person name="Wang L."/>
            <person name="Yuan Y."/>
            <person name="Fang M."/>
            <person name="Shi L."/>
            <person name="Lu R."/>
            <person name="Comes H.P."/>
            <person name="Ma Y."/>
            <person name="Chen Y."/>
            <person name="Huang G."/>
            <person name="Zhou Y."/>
            <person name="Zheng Z."/>
            <person name="Qiu Y."/>
        </authorList>
    </citation>
    <scope>NUCLEOTIDE SEQUENCE [LARGE SCALE GENOMIC DNA]</scope>
    <source>
        <tissue evidence="4">Roots</tissue>
    </source>
</reference>
<evidence type="ECO:0000313" key="4">
    <source>
        <dbReference type="EMBL" id="KAK4749284.1"/>
    </source>
</evidence>
<comment type="caution">
    <text evidence="4">The sequence shown here is derived from an EMBL/GenBank/DDBJ whole genome shotgun (WGS) entry which is preliminary data.</text>
</comment>
<evidence type="ECO:0000313" key="5">
    <source>
        <dbReference type="Proteomes" id="UP001345219"/>
    </source>
</evidence>
<dbReference type="EMBL" id="JAXIOK010000018">
    <property type="protein sequence ID" value="KAK4749284.1"/>
    <property type="molecule type" value="Genomic_DNA"/>
</dbReference>
<keyword evidence="5" id="KW-1185">Reference proteome</keyword>
<name>A0AAN7GUY4_9MYRT</name>
<proteinExistence type="inferred from homology"/>
<dbReference type="InterPro" id="IPR003676">
    <property type="entry name" value="SAUR_fam"/>
</dbReference>